<dbReference type="OrthoDB" id="9802121at2"/>
<reference evidence="7 8" key="1">
    <citation type="submission" date="2019-07" db="EMBL/GenBank/DDBJ databases">
        <authorList>
            <person name="Kim J."/>
        </authorList>
    </citation>
    <scope>NUCLEOTIDE SEQUENCE [LARGE SCALE GENOMIC DNA]</scope>
    <source>
        <strain evidence="7 8">JC52</strain>
    </source>
</reference>
<feature type="transmembrane region" description="Helical" evidence="6">
    <location>
        <begin position="44"/>
        <end position="63"/>
    </location>
</feature>
<evidence type="ECO:0000256" key="4">
    <source>
        <dbReference type="ARBA" id="ARBA00022989"/>
    </source>
</evidence>
<dbReference type="AlphaFoldDB" id="A0A559KE45"/>
<evidence type="ECO:0000313" key="8">
    <source>
        <dbReference type="Proteomes" id="UP000317036"/>
    </source>
</evidence>
<protein>
    <submittedName>
        <fullName evidence="7">DUF423 domain-containing protein</fullName>
    </submittedName>
</protein>
<accession>A0A559KE45</accession>
<organism evidence="7 8">
    <name type="scientific">Paenibacillus cremeus</name>
    <dbReference type="NCBI Taxonomy" id="2163881"/>
    <lineage>
        <taxon>Bacteria</taxon>
        <taxon>Bacillati</taxon>
        <taxon>Bacillota</taxon>
        <taxon>Bacilli</taxon>
        <taxon>Bacillales</taxon>
        <taxon>Paenibacillaceae</taxon>
        <taxon>Paenibacillus</taxon>
    </lineage>
</organism>
<evidence type="ECO:0000313" key="7">
    <source>
        <dbReference type="EMBL" id="TVY10405.1"/>
    </source>
</evidence>
<feature type="transmembrane region" description="Helical" evidence="6">
    <location>
        <begin position="75"/>
        <end position="92"/>
    </location>
</feature>
<feature type="transmembrane region" description="Helical" evidence="6">
    <location>
        <begin position="98"/>
        <end position="121"/>
    </location>
</feature>
<name>A0A559KE45_9BACL</name>
<evidence type="ECO:0000256" key="3">
    <source>
        <dbReference type="ARBA" id="ARBA00022692"/>
    </source>
</evidence>
<keyword evidence="8" id="KW-1185">Reference proteome</keyword>
<keyword evidence="5 6" id="KW-0472">Membrane</keyword>
<comment type="caution">
    <text evidence="7">The sequence shown here is derived from an EMBL/GenBank/DDBJ whole genome shotgun (WGS) entry which is preliminary data.</text>
</comment>
<dbReference type="RefSeq" id="WP_144845463.1">
    <property type="nucleotide sequence ID" value="NZ_VNJI01000008.1"/>
</dbReference>
<evidence type="ECO:0000256" key="2">
    <source>
        <dbReference type="ARBA" id="ARBA00009694"/>
    </source>
</evidence>
<dbReference type="InterPro" id="IPR006696">
    <property type="entry name" value="DUF423"/>
</dbReference>
<proteinExistence type="inferred from homology"/>
<keyword evidence="4 6" id="KW-1133">Transmembrane helix</keyword>
<dbReference type="Proteomes" id="UP000317036">
    <property type="component" value="Unassembled WGS sequence"/>
</dbReference>
<gene>
    <name evidence="7" type="ORF">FPZ49_08390</name>
</gene>
<dbReference type="Pfam" id="PF04241">
    <property type="entry name" value="DUF423"/>
    <property type="match status" value="1"/>
</dbReference>
<evidence type="ECO:0000256" key="1">
    <source>
        <dbReference type="ARBA" id="ARBA00004141"/>
    </source>
</evidence>
<comment type="similarity">
    <text evidence="2">Belongs to the UPF0382 family.</text>
</comment>
<dbReference type="PANTHER" id="PTHR43461:SF1">
    <property type="entry name" value="TRANSMEMBRANE PROTEIN 256"/>
    <property type="match status" value="1"/>
</dbReference>
<evidence type="ECO:0000256" key="6">
    <source>
        <dbReference type="SAM" id="Phobius"/>
    </source>
</evidence>
<dbReference type="EMBL" id="VNJI01000008">
    <property type="protein sequence ID" value="TVY10405.1"/>
    <property type="molecule type" value="Genomic_DNA"/>
</dbReference>
<keyword evidence="3 6" id="KW-0812">Transmembrane</keyword>
<dbReference type="PANTHER" id="PTHR43461">
    <property type="entry name" value="TRANSMEMBRANE PROTEIN 256"/>
    <property type="match status" value="1"/>
</dbReference>
<dbReference type="GO" id="GO:0005886">
    <property type="term" value="C:plasma membrane"/>
    <property type="evidence" value="ECO:0007669"/>
    <property type="project" value="TreeGrafter"/>
</dbReference>
<sequence length="123" mass="12847">MKNQFIAIGSICGFLAVALGAFGAHALKGMLAPDMLEVYQTGVHYHMIHALALVAIGLASSVLPRSSGHLRRAGWSMLIGILLFSGSLYVLSVTGIKVLGAITPLGGLAFLFGWLSLALAARK</sequence>
<comment type="subcellular location">
    <subcellularLocation>
        <location evidence="1">Membrane</location>
        <topology evidence="1">Multi-pass membrane protein</topology>
    </subcellularLocation>
</comment>
<evidence type="ECO:0000256" key="5">
    <source>
        <dbReference type="ARBA" id="ARBA00023136"/>
    </source>
</evidence>